<reference evidence="1 2" key="1">
    <citation type="submission" date="2021-06" db="EMBL/GenBank/DDBJ databases">
        <authorList>
            <person name="Kallberg Y."/>
            <person name="Tangrot J."/>
            <person name="Rosling A."/>
        </authorList>
    </citation>
    <scope>NUCLEOTIDE SEQUENCE [LARGE SCALE GENOMIC DNA]</scope>
    <source>
        <strain evidence="1 2">120-4 pot B 10/14</strain>
    </source>
</reference>
<dbReference type="EMBL" id="CAJVQB010090701">
    <property type="protein sequence ID" value="CAG8848113.1"/>
    <property type="molecule type" value="Genomic_DNA"/>
</dbReference>
<proteinExistence type="predicted"/>
<organism evidence="1 2">
    <name type="scientific">Gigaspora margarita</name>
    <dbReference type="NCBI Taxonomy" id="4874"/>
    <lineage>
        <taxon>Eukaryota</taxon>
        <taxon>Fungi</taxon>
        <taxon>Fungi incertae sedis</taxon>
        <taxon>Mucoromycota</taxon>
        <taxon>Glomeromycotina</taxon>
        <taxon>Glomeromycetes</taxon>
        <taxon>Diversisporales</taxon>
        <taxon>Gigasporaceae</taxon>
        <taxon>Gigaspora</taxon>
    </lineage>
</organism>
<feature type="non-terminal residue" evidence="1">
    <location>
        <position position="1"/>
    </location>
</feature>
<keyword evidence="2" id="KW-1185">Reference proteome</keyword>
<feature type="non-terminal residue" evidence="1">
    <location>
        <position position="55"/>
    </location>
</feature>
<gene>
    <name evidence="1" type="ORF">GMARGA_LOCUS39021</name>
</gene>
<evidence type="ECO:0000313" key="1">
    <source>
        <dbReference type="EMBL" id="CAG8848113.1"/>
    </source>
</evidence>
<sequence length="55" mass="6420">KENNLDLSIEKGVPGLISDDNSKWVPERDEIERLCKLMTTARQQLDYTMTKSYMD</sequence>
<dbReference type="Proteomes" id="UP000789901">
    <property type="component" value="Unassembled WGS sequence"/>
</dbReference>
<evidence type="ECO:0000313" key="2">
    <source>
        <dbReference type="Proteomes" id="UP000789901"/>
    </source>
</evidence>
<comment type="caution">
    <text evidence="1">The sequence shown here is derived from an EMBL/GenBank/DDBJ whole genome shotgun (WGS) entry which is preliminary data.</text>
</comment>
<name>A0ABN7X666_GIGMA</name>
<protein>
    <submittedName>
        <fullName evidence="1">8250_t:CDS:1</fullName>
    </submittedName>
</protein>
<accession>A0ABN7X666</accession>